<reference evidence="1" key="1">
    <citation type="submission" date="2022-03" db="EMBL/GenBank/DDBJ databases">
        <authorList>
            <person name="Sayadi A."/>
        </authorList>
    </citation>
    <scope>NUCLEOTIDE SEQUENCE</scope>
</reference>
<name>A0A9P0Q5A5_ACAOB</name>
<comment type="caution">
    <text evidence="1">The sequence shown here is derived from an EMBL/GenBank/DDBJ whole genome shotgun (WGS) entry which is preliminary data.</text>
</comment>
<protein>
    <submittedName>
        <fullName evidence="1">Uncharacterized protein</fullName>
    </submittedName>
</protein>
<dbReference type="PANTHER" id="PTHR45913:SF21">
    <property type="entry name" value="DUF4371 DOMAIN-CONTAINING PROTEIN"/>
    <property type="match status" value="1"/>
</dbReference>
<accession>A0A9P0Q5A5</accession>
<dbReference type="AlphaFoldDB" id="A0A9P0Q5A5"/>
<organism evidence="1 2">
    <name type="scientific">Acanthoscelides obtectus</name>
    <name type="common">Bean weevil</name>
    <name type="synonym">Bruchus obtectus</name>
    <dbReference type="NCBI Taxonomy" id="200917"/>
    <lineage>
        <taxon>Eukaryota</taxon>
        <taxon>Metazoa</taxon>
        <taxon>Ecdysozoa</taxon>
        <taxon>Arthropoda</taxon>
        <taxon>Hexapoda</taxon>
        <taxon>Insecta</taxon>
        <taxon>Pterygota</taxon>
        <taxon>Neoptera</taxon>
        <taxon>Endopterygota</taxon>
        <taxon>Coleoptera</taxon>
        <taxon>Polyphaga</taxon>
        <taxon>Cucujiformia</taxon>
        <taxon>Chrysomeloidea</taxon>
        <taxon>Chrysomelidae</taxon>
        <taxon>Bruchinae</taxon>
        <taxon>Bruchini</taxon>
        <taxon>Acanthoscelides</taxon>
    </lineage>
</organism>
<dbReference type="PANTHER" id="PTHR45913">
    <property type="entry name" value="EPM2A-INTERACTING PROTEIN 1"/>
    <property type="match status" value="1"/>
</dbReference>
<evidence type="ECO:0000313" key="2">
    <source>
        <dbReference type="Proteomes" id="UP001152888"/>
    </source>
</evidence>
<evidence type="ECO:0000313" key="1">
    <source>
        <dbReference type="EMBL" id="CAH2009495.1"/>
    </source>
</evidence>
<gene>
    <name evidence="1" type="ORF">ACAOBT_LOCUS30898</name>
</gene>
<sequence length="96" mass="11055">MVGLRTDDAPAMVGRDKGLVEFCRKDESFPQFLCYHWIIPQQALCGHFPKLYKVMKLVVKIVYEIRAQALQQRLFKALPMKLTVNMGNCFFTLSDG</sequence>
<proteinExistence type="predicted"/>
<dbReference type="EMBL" id="CAKOFQ010007884">
    <property type="protein sequence ID" value="CAH2009495.1"/>
    <property type="molecule type" value="Genomic_DNA"/>
</dbReference>
<dbReference type="OrthoDB" id="1101576at2759"/>
<keyword evidence="2" id="KW-1185">Reference proteome</keyword>
<dbReference type="Proteomes" id="UP001152888">
    <property type="component" value="Unassembled WGS sequence"/>
</dbReference>